<proteinExistence type="predicted"/>
<dbReference type="InterPro" id="IPR011101">
    <property type="entry name" value="DUF5131"/>
</dbReference>
<dbReference type="Proteomes" id="UP000050501">
    <property type="component" value="Unassembled WGS sequence"/>
</dbReference>
<name>A0A0P6X0J6_9CHLR</name>
<accession>A0A0P6X0J6</accession>
<comment type="caution">
    <text evidence="1">The sequence shown here is derived from an EMBL/GenBank/DDBJ whole genome shotgun (WGS) entry which is preliminary data.</text>
</comment>
<reference evidence="1 2" key="1">
    <citation type="submission" date="2015-07" db="EMBL/GenBank/DDBJ databases">
        <title>Genome sequence of Levilinea saccharolytica DSM 16555.</title>
        <authorList>
            <person name="Hemp J."/>
            <person name="Ward L.M."/>
            <person name="Pace L.A."/>
            <person name="Fischer W.W."/>
        </authorList>
    </citation>
    <scope>NUCLEOTIDE SEQUENCE [LARGE SCALE GENOMIC DNA]</scope>
    <source>
        <strain evidence="1 2">KIBI-1</strain>
    </source>
</reference>
<gene>
    <name evidence="1" type="ORF">ADN01_18130</name>
</gene>
<organism evidence="1 2">
    <name type="scientific">Levilinea saccharolytica</name>
    <dbReference type="NCBI Taxonomy" id="229921"/>
    <lineage>
        <taxon>Bacteria</taxon>
        <taxon>Bacillati</taxon>
        <taxon>Chloroflexota</taxon>
        <taxon>Anaerolineae</taxon>
        <taxon>Anaerolineales</taxon>
        <taxon>Anaerolineaceae</taxon>
        <taxon>Levilinea</taxon>
    </lineage>
</organism>
<dbReference type="PATRIC" id="fig|229921.5.peg.263"/>
<sequence length="249" mass="28668">MSYRTSIEWTDSTWNPIIGCSKISPGCKNCYAEAITKRFVGIKGHPFELGFQIRMRPDKLNEPARWKTPRKIFTCSMSDLFHEQVPFEFIDQVFKVMVTEKRHTFQLLTKRSERLVELSPRLTWSPNIWVGVSVESEEQKSRIQYLQTVPAAVRFISFEPLLGSISHVNLSGIDWVIVGGESGVHARKMEVEWATEIRDQCITNHVPFFFKQFGGRRGKKGGEDAALDGVVWHEFPTPKFDRMLSTPDE</sequence>
<dbReference type="OrthoDB" id="9787478at2"/>
<dbReference type="EMBL" id="LGCM01000065">
    <property type="protein sequence ID" value="KPL75739.1"/>
    <property type="molecule type" value="Genomic_DNA"/>
</dbReference>
<dbReference type="AlphaFoldDB" id="A0A0P6X0J6"/>
<evidence type="ECO:0000313" key="1">
    <source>
        <dbReference type="EMBL" id="KPL75739.1"/>
    </source>
</evidence>
<dbReference type="Pfam" id="PF07505">
    <property type="entry name" value="DUF5131"/>
    <property type="match status" value="1"/>
</dbReference>
<dbReference type="STRING" id="229921.ADN01_18130"/>
<keyword evidence="2" id="KW-1185">Reference proteome</keyword>
<protein>
    <submittedName>
        <fullName evidence="1">Phage protein Gp37/Gp68</fullName>
    </submittedName>
</protein>
<dbReference type="RefSeq" id="WP_062417188.1">
    <property type="nucleotide sequence ID" value="NZ_DF967974.1"/>
</dbReference>
<evidence type="ECO:0000313" key="2">
    <source>
        <dbReference type="Proteomes" id="UP000050501"/>
    </source>
</evidence>